<dbReference type="GO" id="GO:0003723">
    <property type="term" value="F:RNA binding"/>
    <property type="evidence" value="ECO:0007669"/>
    <property type="project" value="UniProtKB-KW"/>
</dbReference>
<keyword evidence="1" id="KW-0548">Nucleotidyltransferase</keyword>
<keyword evidence="1" id="KW-0694">RNA-binding</keyword>
<reference evidence="4" key="1">
    <citation type="submission" date="2023-06" db="EMBL/GenBank/DDBJ databases">
        <title>Genome-scale phylogeny and comparative genomics of the fungal order Sordariales.</title>
        <authorList>
            <consortium name="Lawrence Berkeley National Laboratory"/>
            <person name="Hensen N."/>
            <person name="Bonometti L."/>
            <person name="Westerberg I."/>
            <person name="Brannstrom I.O."/>
            <person name="Guillou S."/>
            <person name="Cros-Aarteil S."/>
            <person name="Calhoun S."/>
            <person name="Haridas S."/>
            <person name="Kuo A."/>
            <person name="Mondo S."/>
            <person name="Pangilinan J."/>
            <person name="Riley R."/>
            <person name="Labutti K."/>
            <person name="Andreopoulos B."/>
            <person name="Lipzen A."/>
            <person name="Chen C."/>
            <person name="Yanf M."/>
            <person name="Daum C."/>
            <person name="Ng V."/>
            <person name="Clum A."/>
            <person name="Steindorff A."/>
            <person name="Ohm R."/>
            <person name="Martin F."/>
            <person name="Silar P."/>
            <person name="Natvig D."/>
            <person name="Lalanne C."/>
            <person name="Gautier V."/>
            <person name="Ament-Velasquez S.L."/>
            <person name="Kruys A."/>
            <person name="Hutchinson M.I."/>
            <person name="Powell A.J."/>
            <person name="Barry K."/>
            <person name="Miller A.N."/>
            <person name="Grigoriev I.V."/>
            <person name="Debuchy R."/>
            <person name="Gladieux P."/>
            <person name="Thoren M.H."/>
            <person name="Johannesson H."/>
        </authorList>
    </citation>
    <scope>NUCLEOTIDE SEQUENCE</scope>
    <source>
        <strain evidence="4">PSN4</strain>
    </source>
</reference>
<dbReference type="InterPro" id="IPR057596">
    <property type="entry name" value="RDRP_core"/>
</dbReference>
<feature type="domain" description="RDRP core" evidence="2">
    <location>
        <begin position="415"/>
        <end position="1016"/>
    </location>
</feature>
<dbReference type="PANTHER" id="PTHR23079:SF17">
    <property type="entry name" value="RNA-DEPENDENT RNA POLYMERASE"/>
    <property type="match status" value="1"/>
</dbReference>
<protein>
    <recommendedName>
        <fullName evidence="1">RNA-dependent RNA polymerase</fullName>
        <ecNumber evidence="1">2.7.7.48</ecNumber>
    </recommendedName>
</protein>
<dbReference type="EC" id="2.7.7.48" evidence="1"/>
<dbReference type="AlphaFoldDB" id="A0AAJ0BQI2"/>
<sequence length="1244" mass="140350">MNVHLSGLPGGLTDRSLHSQLQPSMQTLSITAFSTSVYRNKTSGNITFLAASDGENFLKKYGALGRSPRLWLMQNPVCCFPSRGPPPTKLALKSIEYQEEKLRSQPQRSEQADITLVSTRLSCGHFAWVNDRFTFVSEWSQESSCTAKFTKYNLIIDIKDQDVQLRIPYQTIVELVWSESGHVAFSLYVPPVILRAAKSIFADMYGSDQDQYERIEAIDKRHQQVSSFCLVYSISVPTVVVGGIERPFQATIGRILRLEMFYVTHFDLGHVSAGGPAFRLRFPDALARLRQRLQDYTQKVILPFDILVLLEALVKNSYLHPTIVLDLAAKLEYMFRQYRGSQNSQPPISVDAFKKLFTWIDYPSPQEGSDPRQFQAQGILDYLVEAERKLKGDGDVALPLKKAPQTMIEVFRAVVTPTRITLHGPELEASNRVLRKFPKHTDYFLRVNFCDEMGEDLFFNPKISLEPIYNRFKKILTNGIPVAGRVYQFLGFSHSSLRSQSAWLLAPFFHDGDLHAADFIIRNLGDFEEIKSPARRAARIGQTFSETPYSVLLEESGIQYDMIPDVERRDSTGELRCFSDGVGTISWEAAEAIWDELPSSKGSPTCFQVRWAGAKGMLSLDTRLSGSQMCIRGSMEKFKSRATNILEICDMSSRPVPMFLNRQLIKLMEDLGIDEQWFLDLQEKELDSLRGITATVFNAAAFLQAKSVGEPVNLSRFIKEAERLGADYRQDPFLRNSVGIVILRELKALKHGARIPVPQGITLFGIMDETGLLKEGEVYVTFDWSKTHSRLRMPQGCRVMVTRSPALHPGDIQLAQHVVPPSDHPLRSLQNCIVFSRHGDRDLPSQLSGGDLDGDLYNVIWDPAVVEKMRTFRPASYARIEPLTVEGPIKVEHMAEFFVEFMRTDRVGVIAIRHLIVADQQTQGTLHPDCLKLAELHSNAVDFSKSGRPVDMRDLPKCDSSRPDFLAPGAWIRVHDKAEIELEDAYIRNGGNDDASGPSHRFYKSNKVLGKLYRAIDELKIWNENLKSHVAPNGPGFWEKILNQLDDGSFNWHSRKEDAQRLRHTYDESMMGLMTSMSDHPTKPLAEFEVFAGVILNKSGKQTSKQRDRSMKLKETFDHIAAQMMQQMRSPAEATIDERRNTIRLCLAGVYVGMGDGASKHSSWRAGTQNLESFKILAASALVLELNALERWREKEGQEGRGFVGVRKGMGRGSALDTLEKQFGKLSLGGSQDPFGGLYPQLRR</sequence>
<evidence type="ECO:0000313" key="4">
    <source>
        <dbReference type="EMBL" id="KAK1761553.1"/>
    </source>
</evidence>
<dbReference type="InterPro" id="IPR057503">
    <property type="entry name" value="PH_RdRP"/>
</dbReference>
<dbReference type="GO" id="GO:0030422">
    <property type="term" value="P:siRNA processing"/>
    <property type="evidence" value="ECO:0007669"/>
    <property type="project" value="TreeGrafter"/>
</dbReference>
<comment type="catalytic activity">
    <reaction evidence="1">
        <text>RNA(n) + a ribonucleoside 5'-triphosphate = RNA(n+1) + diphosphate</text>
        <dbReference type="Rhea" id="RHEA:21248"/>
        <dbReference type="Rhea" id="RHEA-COMP:14527"/>
        <dbReference type="Rhea" id="RHEA-COMP:17342"/>
        <dbReference type="ChEBI" id="CHEBI:33019"/>
        <dbReference type="ChEBI" id="CHEBI:61557"/>
        <dbReference type="ChEBI" id="CHEBI:140395"/>
        <dbReference type="EC" id="2.7.7.48"/>
    </reaction>
</comment>
<dbReference type="PANTHER" id="PTHR23079">
    <property type="entry name" value="RNA-DEPENDENT RNA POLYMERASE"/>
    <property type="match status" value="1"/>
</dbReference>
<comment type="caution">
    <text evidence="4">The sequence shown here is derived from an EMBL/GenBank/DDBJ whole genome shotgun (WGS) entry which is preliminary data.</text>
</comment>
<evidence type="ECO:0000259" key="3">
    <source>
        <dbReference type="Pfam" id="PF25358"/>
    </source>
</evidence>
<evidence type="ECO:0000313" key="5">
    <source>
        <dbReference type="Proteomes" id="UP001239445"/>
    </source>
</evidence>
<dbReference type="GO" id="GO:0003968">
    <property type="term" value="F:RNA-directed RNA polymerase activity"/>
    <property type="evidence" value="ECO:0007669"/>
    <property type="project" value="UniProtKB-KW"/>
</dbReference>
<dbReference type="EMBL" id="MU839827">
    <property type="protein sequence ID" value="KAK1761553.1"/>
    <property type="molecule type" value="Genomic_DNA"/>
</dbReference>
<dbReference type="GO" id="GO:0031380">
    <property type="term" value="C:nuclear RNA-directed RNA polymerase complex"/>
    <property type="evidence" value="ECO:0007669"/>
    <property type="project" value="TreeGrafter"/>
</dbReference>
<dbReference type="InterPro" id="IPR007855">
    <property type="entry name" value="RDRP"/>
</dbReference>
<comment type="similarity">
    <text evidence="1">Belongs to the RdRP family.</text>
</comment>
<feature type="domain" description="RdRP-like PH" evidence="3">
    <location>
        <begin position="119"/>
        <end position="236"/>
    </location>
</feature>
<dbReference type="Pfam" id="PF05183">
    <property type="entry name" value="RdRP"/>
    <property type="match status" value="1"/>
</dbReference>
<keyword evidence="5" id="KW-1185">Reference proteome</keyword>
<gene>
    <name evidence="4" type="ORF">QBC47DRAFT_397518</name>
</gene>
<proteinExistence type="inferred from homology"/>
<keyword evidence="1" id="KW-0696">RNA-directed RNA polymerase</keyword>
<organism evidence="4 5">
    <name type="scientific">Echria macrotheca</name>
    <dbReference type="NCBI Taxonomy" id="438768"/>
    <lineage>
        <taxon>Eukaryota</taxon>
        <taxon>Fungi</taxon>
        <taxon>Dikarya</taxon>
        <taxon>Ascomycota</taxon>
        <taxon>Pezizomycotina</taxon>
        <taxon>Sordariomycetes</taxon>
        <taxon>Sordariomycetidae</taxon>
        <taxon>Sordariales</taxon>
        <taxon>Schizotheciaceae</taxon>
        <taxon>Echria</taxon>
    </lineage>
</organism>
<evidence type="ECO:0000259" key="2">
    <source>
        <dbReference type="Pfam" id="PF05183"/>
    </source>
</evidence>
<dbReference type="Proteomes" id="UP001239445">
    <property type="component" value="Unassembled WGS sequence"/>
</dbReference>
<evidence type="ECO:0000256" key="1">
    <source>
        <dbReference type="RuleBase" id="RU363098"/>
    </source>
</evidence>
<name>A0AAJ0BQI2_9PEZI</name>
<keyword evidence="1" id="KW-0808">Transferase</keyword>
<accession>A0AAJ0BQI2</accession>
<dbReference type="Pfam" id="PF25358">
    <property type="entry name" value="PH_fung_RdRP"/>
    <property type="match status" value="1"/>
</dbReference>